<dbReference type="EMBL" id="DF237357">
    <property type="protein sequence ID" value="GAQ88192.1"/>
    <property type="molecule type" value="Genomic_DNA"/>
</dbReference>
<name>A0A1Y1IE05_KLENI</name>
<evidence type="ECO:0000259" key="4">
    <source>
        <dbReference type="PROSITE" id="PS50102"/>
    </source>
</evidence>
<dbReference type="CDD" id="cd00590">
    <property type="entry name" value="RRM_SF"/>
    <property type="match status" value="1"/>
</dbReference>
<evidence type="ECO:0000256" key="1">
    <source>
        <dbReference type="ARBA" id="ARBA00022884"/>
    </source>
</evidence>
<feature type="domain" description="RRM" evidence="4">
    <location>
        <begin position="474"/>
        <end position="552"/>
    </location>
</feature>
<dbReference type="OrthoDB" id="439808at2759"/>
<dbReference type="SMART" id="SM00360">
    <property type="entry name" value="RRM"/>
    <property type="match status" value="2"/>
</dbReference>
<proteinExistence type="predicted"/>
<dbReference type="PROSITE" id="PS50102">
    <property type="entry name" value="RRM"/>
    <property type="match status" value="2"/>
</dbReference>
<evidence type="ECO:0000256" key="3">
    <source>
        <dbReference type="SAM" id="MobiDB-lite"/>
    </source>
</evidence>
<reference evidence="5 6" key="1">
    <citation type="journal article" date="2014" name="Nat. Commun.">
        <title>Klebsormidium flaccidum genome reveals primary factors for plant terrestrial adaptation.</title>
        <authorList>
            <person name="Hori K."/>
            <person name="Maruyama F."/>
            <person name="Fujisawa T."/>
            <person name="Togashi T."/>
            <person name="Yamamoto N."/>
            <person name="Seo M."/>
            <person name="Sato S."/>
            <person name="Yamada T."/>
            <person name="Mori H."/>
            <person name="Tajima N."/>
            <person name="Moriyama T."/>
            <person name="Ikeuchi M."/>
            <person name="Watanabe M."/>
            <person name="Wada H."/>
            <person name="Kobayashi K."/>
            <person name="Saito M."/>
            <person name="Masuda T."/>
            <person name="Sasaki-Sekimoto Y."/>
            <person name="Mashiguchi K."/>
            <person name="Awai K."/>
            <person name="Shimojima M."/>
            <person name="Masuda S."/>
            <person name="Iwai M."/>
            <person name="Nobusawa T."/>
            <person name="Narise T."/>
            <person name="Kondo S."/>
            <person name="Saito H."/>
            <person name="Sato R."/>
            <person name="Murakawa M."/>
            <person name="Ihara Y."/>
            <person name="Oshima-Yamada Y."/>
            <person name="Ohtaka K."/>
            <person name="Satoh M."/>
            <person name="Sonobe K."/>
            <person name="Ishii M."/>
            <person name="Ohtani R."/>
            <person name="Kanamori-Sato M."/>
            <person name="Honoki R."/>
            <person name="Miyazaki D."/>
            <person name="Mochizuki H."/>
            <person name="Umetsu J."/>
            <person name="Higashi K."/>
            <person name="Shibata D."/>
            <person name="Kamiya Y."/>
            <person name="Sato N."/>
            <person name="Nakamura Y."/>
            <person name="Tabata S."/>
            <person name="Ida S."/>
            <person name="Kurokawa K."/>
            <person name="Ohta H."/>
        </authorList>
    </citation>
    <scope>NUCLEOTIDE SEQUENCE [LARGE SCALE GENOMIC DNA]</scope>
    <source>
        <strain evidence="5 6">NIES-2285</strain>
    </source>
</reference>
<dbReference type="InterPro" id="IPR012677">
    <property type="entry name" value="Nucleotide-bd_a/b_plait_sf"/>
</dbReference>
<feature type="domain" description="RRM" evidence="4">
    <location>
        <begin position="357"/>
        <end position="446"/>
    </location>
</feature>
<dbReference type="GO" id="GO:0003723">
    <property type="term" value="F:RNA binding"/>
    <property type="evidence" value="ECO:0007669"/>
    <property type="project" value="UniProtKB-UniRule"/>
</dbReference>
<dbReference type="PANTHER" id="PTHR48027">
    <property type="entry name" value="HETEROGENEOUS NUCLEAR RIBONUCLEOPROTEIN 87F-RELATED"/>
    <property type="match status" value="1"/>
</dbReference>
<dbReference type="Proteomes" id="UP000054558">
    <property type="component" value="Unassembled WGS sequence"/>
</dbReference>
<accession>A0A1Y1IE05</accession>
<keyword evidence="1 2" id="KW-0694">RNA-binding</keyword>
<dbReference type="STRING" id="105231.A0A1Y1IE05"/>
<feature type="compositionally biased region" description="Polar residues" evidence="3">
    <location>
        <begin position="33"/>
        <end position="61"/>
    </location>
</feature>
<dbReference type="InterPro" id="IPR000504">
    <property type="entry name" value="RRM_dom"/>
</dbReference>
<protein>
    <submittedName>
        <fullName evidence="5">RNA-binding protein Musashi</fullName>
    </submittedName>
</protein>
<feature type="region of interest" description="Disordered" evidence="3">
    <location>
        <begin position="553"/>
        <end position="576"/>
    </location>
</feature>
<dbReference type="InterPro" id="IPR048289">
    <property type="entry name" value="RRM2_NsCP33-like"/>
</dbReference>
<evidence type="ECO:0000313" key="6">
    <source>
        <dbReference type="Proteomes" id="UP000054558"/>
    </source>
</evidence>
<sequence>MSSMAVAAAQKVAAPSFSPYASTPSMAARISLSADSSVGSHVVTGNSSHRQGQQPSLSTSFRGVPLPPSLTPPPQNPTRGMARNGVQLAEPQFVQSEYAQAMAANALLQQRLEAERQGYGADPRASFGPELVDHGQFFPPASFEDSLASQSDFGRDLRAPAPVHSRSYAPFPGAYRNDAVFRGDAVYRDERLVEDYGRLMYRREQEFERPSTSFDRSPSAYSHRAFSNFPAEDKPSPDAFVSLANRLNNAALNHNRSVNLDLNHRPFTAAEHPRPHNPRIDTQPFNAAIAGIVESLEKSLAISPPAERTHEWGFSPRGQETPRYRFEEEMRNRNGRGFEGFRELDDVLPNGRQVDPTRVMVSGISWQMSAHQIRDELVHRCSKLGKVVDIEVAQYRGNSPSQLDRGRHRGFAFVTMETPEQASLVMAALHKVDMGGMQVQTKPGVVKDPMFARRNYAKKKAEEVVHKPLGRKHVKVFVGNLWFGTDAERLREAFHEFGLIVDTKVVRDKDSGESRGFGFVTFANESAAIEAISARDGAILDGRKLVVNVSRSWAGSSGEEESSSEGASSEFSHERH</sequence>
<dbReference type="InterPro" id="IPR035979">
    <property type="entry name" value="RBD_domain_sf"/>
</dbReference>
<dbReference type="Pfam" id="PF00076">
    <property type="entry name" value="RRM_1"/>
    <property type="match status" value="1"/>
</dbReference>
<evidence type="ECO:0000313" key="5">
    <source>
        <dbReference type="EMBL" id="GAQ88192.1"/>
    </source>
</evidence>
<dbReference type="SUPFAM" id="SSF54928">
    <property type="entry name" value="RNA-binding domain, RBD"/>
    <property type="match status" value="2"/>
</dbReference>
<feature type="compositionally biased region" description="Pro residues" evidence="3">
    <location>
        <begin position="65"/>
        <end position="76"/>
    </location>
</feature>
<keyword evidence="6" id="KW-1185">Reference proteome</keyword>
<feature type="region of interest" description="Disordered" evidence="3">
    <location>
        <begin position="33"/>
        <end position="81"/>
    </location>
</feature>
<dbReference type="Gene3D" id="3.30.70.330">
    <property type="match status" value="2"/>
</dbReference>
<evidence type="ECO:0000256" key="2">
    <source>
        <dbReference type="PROSITE-ProRule" id="PRU00176"/>
    </source>
</evidence>
<gene>
    <name evidence="5" type="ORF">KFL_004080010</name>
</gene>
<dbReference type="InterPro" id="IPR052462">
    <property type="entry name" value="SLIRP/GR-RBP-like"/>
</dbReference>
<organism evidence="5 6">
    <name type="scientific">Klebsormidium nitens</name>
    <name type="common">Green alga</name>
    <name type="synonym">Ulothrix nitens</name>
    <dbReference type="NCBI Taxonomy" id="105231"/>
    <lineage>
        <taxon>Eukaryota</taxon>
        <taxon>Viridiplantae</taxon>
        <taxon>Streptophyta</taxon>
        <taxon>Klebsormidiophyceae</taxon>
        <taxon>Klebsormidiales</taxon>
        <taxon>Klebsormidiaceae</taxon>
        <taxon>Klebsormidium</taxon>
    </lineage>
</organism>
<dbReference type="AlphaFoldDB" id="A0A1Y1IE05"/>
<dbReference type="CDD" id="cd21608">
    <property type="entry name" value="RRM2_NsCP33_like"/>
    <property type="match status" value="1"/>
</dbReference>